<comment type="function">
    <text evidence="15">Component of the spliceosomal U1 snRNP, which is essential for recognition of the pre-mRNA 5' splice-site and the subsequent assembly of the spliceosome. U1-C is directly involved in initial 5' splice-site recognition for both constitutive and regulated alternative splicing. The interaction with the 5' splice-site seems to precede base-pairing between the pre-mRNA and the U1 snRNA. Stimulates commitment or early (E) complex formation by stabilizing the base pairing of the 5' end of the U1 snRNA and the 5' splice-site region.</text>
</comment>
<evidence type="ECO:0000313" key="20">
    <source>
        <dbReference type="Proteomes" id="UP000243015"/>
    </source>
</evidence>
<keyword evidence="12 15" id="KW-0539">Nucleus</keyword>
<dbReference type="VEuPathDB" id="FungiDB:TERG_00805"/>
<dbReference type="SMART" id="SM00451">
    <property type="entry name" value="ZnF_U1"/>
    <property type="match status" value="1"/>
</dbReference>
<evidence type="ECO:0000256" key="5">
    <source>
        <dbReference type="ARBA" id="ARBA00022723"/>
    </source>
</evidence>
<keyword evidence="4 16" id="KW-0349">Heme</keyword>
<dbReference type="HAMAP" id="MF_03153">
    <property type="entry name" value="U1_C"/>
    <property type="match status" value="1"/>
</dbReference>
<dbReference type="FunFam" id="3.30.160.60:FF:000059">
    <property type="entry name" value="U1 small nuclear ribonucleoprotein C"/>
    <property type="match status" value="1"/>
</dbReference>
<dbReference type="PANTHER" id="PTHR24305:SF157">
    <property type="entry name" value="N-ACETYLTRYPTOPHAN 6-HYDROXYLASE IVOC-RELATED"/>
    <property type="match status" value="1"/>
</dbReference>
<dbReference type="PANTHER" id="PTHR24305">
    <property type="entry name" value="CYTOCHROME P450"/>
    <property type="match status" value="1"/>
</dbReference>
<comment type="subcellular location">
    <subcellularLocation>
        <location evidence="2 15">Nucleus</location>
    </subcellularLocation>
</comment>
<dbReference type="Gene3D" id="3.30.160.60">
    <property type="entry name" value="Classic Zinc Finger"/>
    <property type="match status" value="1"/>
</dbReference>
<keyword evidence="6 15" id="KW-0863">Zinc-finger</keyword>
<keyword evidence="13 15" id="KW-0687">Ribonucleoprotein</keyword>
<keyword evidence="8 15" id="KW-0694">RNA-binding</keyword>
<keyword evidence="9" id="KW-0560">Oxidoreductase</keyword>
<evidence type="ECO:0000313" key="19">
    <source>
        <dbReference type="EMBL" id="OAL63172.1"/>
    </source>
</evidence>
<dbReference type="SUPFAM" id="SSF57667">
    <property type="entry name" value="beta-beta-alpha zinc fingers"/>
    <property type="match status" value="1"/>
</dbReference>
<dbReference type="GO" id="GO:0020037">
    <property type="term" value="F:heme binding"/>
    <property type="evidence" value="ECO:0007669"/>
    <property type="project" value="InterPro"/>
</dbReference>
<feature type="compositionally biased region" description="Pro residues" evidence="17">
    <location>
        <begin position="550"/>
        <end position="633"/>
    </location>
</feature>
<protein>
    <recommendedName>
        <fullName evidence="15">U1 small nuclear ribonucleoprotein C</fullName>
        <shortName evidence="15">U1 snRNP C</shortName>
        <shortName evidence="15">U1-C</shortName>
        <shortName evidence="15">U1C</shortName>
    </recommendedName>
</protein>
<evidence type="ECO:0000256" key="13">
    <source>
        <dbReference type="ARBA" id="ARBA00023274"/>
    </source>
</evidence>
<comment type="caution">
    <text evidence="19">The sequence shown here is derived from an EMBL/GenBank/DDBJ whole genome shotgun (WGS) entry which is preliminary data.</text>
</comment>
<feature type="binding site" description="axial binding residue" evidence="16">
    <location>
        <position position="403"/>
    </location>
    <ligand>
        <name>heme</name>
        <dbReference type="ChEBI" id="CHEBI:30413"/>
    </ligand>
    <ligandPart>
        <name>Fe</name>
        <dbReference type="ChEBI" id="CHEBI:18248"/>
    </ligandPart>
</feature>
<evidence type="ECO:0000256" key="12">
    <source>
        <dbReference type="ARBA" id="ARBA00023242"/>
    </source>
</evidence>
<feature type="domain" description="Matrin-type" evidence="18">
    <location>
        <begin position="450"/>
        <end position="479"/>
    </location>
</feature>
<keyword evidence="7 15" id="KW-0862">Zinc</keyword>
<dbReference type="Pfam" id="PF00067">
    <property type="entry name" value="p450"/>
    <property type="match status" value="1"/>
</dbReference>
<reference evidence="19 20" key="1">
    <citation type="submission" date="2016-05" db="EMBL/GenBank/DDBJ databases">
        <title>Genome sequencing of Trichophyton rubrum CMCC(F)T1i isolated from hair.</title>
        <authorList>
            <person name="Zhan P."/>
            <person name="Tao Y."/>
            <person name="Liu W."/>
        </authorList>
    </citation>
    <scope>NUCLEOTIDE SEQUENCE [LARGE SCALE GENOMIC DNA]</scope>
    <source>
        <strain evidence="20">CMCC(F)T1i</strain>
    </source>
</reference>
<evidence type="ECO:0000256" key="6">
    <source>
        <dbReference type="ARBA" id="ARBA00022771"/>
    </source>
</evidence>
<dbReference type="Proteomes" id="UP000243015">
    <property type="component" value="Unassembled WGS sequence"/>
</dbReference>
<comment type="cofactor">
    <cofactor evidence="1 16">
        <name>heme</name>
        <dbReference type="ChEBI" id="CHEBI:30413"/>
    </cofactor>
</comment>
<dbReference type="GO" id="GO:0000395">
    <property type="term" value="P:mRNA 5'-splice site recognition"/>
    <property type="evidence" value="ECO:0007669"/>
    <property type="project" value="UniProtKB-UniRule"/>
</dbReference>
<keyword evidence="10 16" id="KW-0408">Iron</keyword>
<dbReference type="GO" id="GO:0003729">
    <property type="term" value="F:mRNA binding"/>
    <property type="evidence" value="ECO:0007669"/>
    <property type="project" value="UniProtKB-UniRule"/>
</dbReference>
<dbReference type="InterPro" id="IPR000690">
    <property type="entry name" value="Matrin/U1-C_Znf_C2H2"/>
</dbReference>
<dbReference type="AlphaFoldDB" id="A0A178ESV3"/>
<dbReference type="GO" id="GO:0005506">
    <property type="term" value="F:iron ion binding"/>
    <property type="evidence" value="ECO:0007669"/>
    <property type="project" value="InterPro"/>
</dbReference>
<evidence type="ECO:0000256" key="8">
    <source>
        <dbReference type="ARBA" id="ARBA00022884"/>
    </source>
</evidence>
<evidence type="ECO:0000256" key="9">
    <source>
        <dbReference type="ARBA" id="ARBA00023002"/>
    </source>
</evidence>
<evidence type="ECO:0000256" key="3">
    <source>
        <dbReference type="ARBA" id="ARBA00010617"/>
    </source>
</evidence>
<dbReference type="SUPFAM" id="SSF48264">
    <property type="entry name" value="Cytochrome P450"/>
    <property type="match status" value="1"/>
</dbReference>
<evidence type="ECO:0000256" key="1">
    <source>
        <dbReference type="ARBA" id="ARBA00001971"/>
    </source>
</evidence>
<dbReference type="GO" id="GO:0005685">
    <property type="term" value="C:U1 snRNP"/>
    <property type="evidence" value="ECO:0007669"/>
    <property type="project" value="UniProtKB-UniRule"/>
</dbReference>
<evidence type="ECO:0000256" key="10">
    <source>
        <dbReference type="ARBA" id="ARBA00023004"/>
    </source>
</evidence>
<evidence type="ECO:0000256" key="14">
    <source>
        <dbReference type="ARBA" id="ARBA00046357"/>
    </source>
</evidence>
<evidence type="ECO:0000256" key="4">
    <source>
        <dbReference type="ARBA" id="ARBA00022617"/>
    </source>
</evidence>
<dbReference type="InterPro" id="IPR013085">
    <property type="entry name" value="U1-CZ_Znf_C2H2"/>
</dbReference>
<dbReference type="GO" id="GO:0030619">
    <property type="term" value="F:U1 snRNA binding"/>
    <property type="evidence" value="ECO:0007669"/>
    <property type="project" value="UniProtKB-UniRule"/>
</dbReference>
<dbReference type="InterPro" id="IPR002401">
    <property type="entry name" value="Cyt_P450_E_grp-I"/>
</dbReference>
<evidence type="ECO:0000256" key="17">
    <source>
        <dbReference type="SAM" id="MobiDB-lite"/>
    </source>
</evidence>
<dbReference type="InterPro" id="IPR017340">
    <property type="entry name" value="U1_snRNP-C"/>
</dbReference>
<dbReference type="GO" id="GO:0000387">
    <property type="term" value="P:spliceosomal snRNP assembly"/>
    <property type="evidence" value="ECO:0007669"/>
    <property type="project" value="UniProtKB-UniRule"/>
</dbReference>
<comment type="similarity">
    <text evidence="15">Belongs to the U1 small nuclear ribonucleoprotein C family.</text>
</comment>
<organism evidence="19 20">
    <name type="scientific">Trichophyton rubrum</name>
    <name type="common">Athlete's foot fungus</name>
    <name type="synonym">Epidermophyton rubrum</name>
    <dbReference type="NCBI Taxonomy" id="5551"/>
    <lineage>
        <taxon>Eukaryota</taxon>
        <taxon>Fungi</taxon>
        <taxon>Dikarya</taxon>
        <taxon>Ascomycota</taxon>
        <taxon>Pezizomycotina</taxon>
        <taxon>Eurotiomycetes</taxon>
        <taxon>Eurotiomycetidae</taxon>
        <taxon>Onygenales</taxon>
        <taxon>Arthrodermataceae</taxon>
        <taxon>Trichophyton</taxon>
    </lineage>
</organism>
<dbReference type="GO" id="GO:0008270">
    <property type="term" value="F:zinc ion binding"/>
    <property type="evidence" value="ECO:0007669"/>
    <property type="project" value="UniProtKB-UniRule"/>
</dbReference>
<dbReference type="GO" id="GO:0004497">
    <property type="term" value="F:monooxygenase activity"/>
    <property type="evidence" value="ECO:0007669"/>
    <property type="project" value="UniProtKB-KW"/>
</dbReference>
<dbReference type="CDD" id="cd11062">
    <property type="entry name" value="CYP58-like"/>
    <property type="match status" value="1"/>
</dbReference>
<dbReference type="GO" id="GO:0000243">
    <property type="term" value="C:commitment complex"/>
    <property type="evidence" value="ECO:0007669"/>
    <property type="project" value="UniProtKB-UniRule"/>
</dbReference>
<accession>A0A178ESV3</accession>
<comment type="subunit">
    <text evidence="15">U1 snRNP is composed of the 7 core Sm proteins B/B', D1, D2, D3, E, F and G that assemble in a heptameric protein ring on the Sm site of the small nuclear RNA to form the core snRNP, and at least 3 U1 snRNP-specific proteins U1-70K, U1-A and U1-C. U1-C interacts with U1 snRNA and the 5' splice-site region of the pre-mRNA.</text>
</comment>
<dbReference type="InterPro" id="IPR050121">
    <property type="entry name" value="Cytochrome_P450_monoxygenase"/>
</dbReference>
<feature type="region of interest" description="Disordered" evidence="17">
    <location>
        <begin position="508"/>
        <end position="670"/>
    </location>
</feature>
<dbReference type="PROSITE" id="PS50171">
    <property type="entry name" value="ZF_MATRIN"/>
    <property type="match status" value="1"/>
</dbReference>
<evidence type="ECO:0000256" key="11">
    <source>
        <dbReference type="ARBA" id="ARBA00023033"/>
    </source>
</evidence>
<dbReference type="GO" id="GO:0030627">
    <property type="term" value="F:pre-mRNA 5'-splice site binding"/>
    <property type="evidence" value="ECO:0007669"/>
    <property type="project" value="InterPro"/>
</dbReference>
<dbReference type="GO" id="GO:0071004">
    <property type="term" value="C:U2-type prespliceosome"/>
    <property type="evidence" value="ECO:0007669"/>
    <property type="project" value="UniProtKB-UniRule"/>
</dbReference>
<dbReference type="Gene3D" id="1.10.630.10">
    <property type="entry name" value="Cytochrome P450"/>
    <property type="match status" value="1"/>
</dbReference>
<dbReference type="InterPro" id="IPR036396">
    <property type="entry name" value="Cyt_P450_sf"/>
</dbReference>
<sequence length="670" mass="74346">MTRWYEMYFDVIRGGKFMWEIDRMHEKYGPIVRINPYELHVKDPIYYNTIYTGPTMKRDKYIWFLSAGVPNSLFSTAGYNHHRLRRGMLSPYLSKPAIRTLEPVIQEKVNLLCRHIRNALKDDEPLELHQCFVSLAVDIVSQYAFGKSNCFNVLQKKVLDDKWKDGVTGAFGKFLLTRHFPILIRVFRALPVRITSLVVPTTRHIEFMESAVKQRVKHVYETNRHGIKESCIFSELMHNEKHPVAERTLKRLTDDALFLMVAGTDAPSQALAIILYHILNNRRVHEKLREELVYALPDARSDPSLAMLENIPYLTAVIKEGLRITALVTSRLPRISPDKILEYGNWKIPAGTPISMSIYLTLRDPSVFPEPLLFSPGRWMQQGPKRSQMDECYVPFSKGSQGCLGPNMAYAWCYIGLATIIRRFDLSLFETTEENVTIVNFFAQTTPSRDYCDVYLTHDSMSVRKAHNSGKNHLKNVVQYYQEIGHEKAQSVIDSITSSYAAEGQASSNPMLQHAAGQAGYPPLPFGFPGQPGSLPPPPFGVPGMQGAPGAPPPPGGMIPPPGGRGMPFPPPFPPTGTPGPNDKPIPLPMPLPNMPPGSLPFPPPPPGGFPPNFQFPPPGAPGGVPPLPPFPSQAPGQAPGSSTSPPPPPGMGQQQQQPGGFPPGMGESK</sequence>
<evidence type="ECO:0000259" key="18">
    <source>
        <dbReference type="PROSITE" id="PS50171"/>
    </source>
</evidence>
<feature type="compositionally biased region" description="Low complexity" evidence="17">
    <location>
        <begin position="652"/>
        <end position="670"/>
    </location>
</feature>
<dbReference type="EMBL" id="LHPM01000018">
    <property type="protein sequence ID" value="OAL63172.1"/>
    <property type="molecule type" value="Genomic_DNA"/>
</dbReference>
<evidence type="ECO:0000256" key="16">
    <source>
        <dbReference type="PIRSR" id="PIRSR602401-1"/>
    </source>
</evidence>
<keyword evidence="5 15" id="KW-0479">Metal-binding</keyword>
<comment type="similarity">
    <text evidence="3">Belongs to the cytochrome P450 family.</text>
</comment>
<name>A0A178ESV3_TRIRU</name>
<dbReference type="InterPro" id="IPR003604">
    <property type="entry name" value="Matrin/U1-like-C_Znf_C2H2"/>
</dbReference>
<evidence type="ECO:0000256" key="7">
    <source>
        <dbReference type="ARBA" id="ARBA00022833"/>
    </source>
</evidence>
<gene>
    <name evidence="19" type="ORF">A7C99_5561</name>
</gene>
<evidence type="ECO:0000256" key="15">
    <source>
        <dbReference type="HAMAP-Rule" id="MF_03153"/>
    </source>
</evidence>
<comment type="subunit">
    <text evidence="14">Component of the U1 snRNP. The U1 snRNP is composed of the U1 snRNA and the 7 core Sm proteins SNRPB, SNRPD1, SNRPD2, SNRPD3, SNRPE, SNRPF and SNRPG that assemble in a heptameric protein ring on the Sm site of the small nuclear RNA to form the core snRNP, and at least 3 U1 snRNP-specific proteins SNRNP70/U1-70K, SNRPA/U1-A and SNRPC/U1-C. SNRPC/U1-C interacts with U1 snRNA and the 5' splice-site region of the pre-mRNA. Interacts (via N-terminus) with TIA1 (via C-terminus); thereby promoting spliceosomal U1 snRNP recruitment to 5' splice sites.</text>
</comment>
<keyword evidence="11" id="KW-0503">Monooxygenase</keyword>
<dbReference type="PRINTS" id="PR00463">
    <property type="entry name" value="EP450I"/>
</dbReference>
<dbReference type="Pfam" id="PF06220">
    <property type="entry name" value="zf-U1"/>
    <property type="match status" value="1"/>
</dbReference>
<dbReference type="GO" id="GO:0016705">
    <property type="term" value="F:oxidoreductase activity, acting on paired donors, with incorporation or reduction of molecular oxygen"/>
    <property type="evidence" value="ECO:0007669"/>
    <property type="project" value="InterPro"/>
</dbReference>
<evidence type="ECO:0000256" key="2">
    <source>
        <dbReference type="ARBA" id="ARBA00004123"/>
    </source>
</evidence>
<dbReference type="InterPro" id="IPR036236">
    <property type="entry name" value="Znf_C2H2_sf"/>
</dbReference>
<dbReference type="InterPro" id="IPR001128">
    <property type="entry name" value="Cyt_P450"/>
</dbReference>
<proteinExistence type="inferred from homology"/>